<accession>A0A367YPY6</accession>
<dbReference type="SMART" id="SM01406">
    <property type="entry name" value="PAPA-1"/>
    <property type="match status" value="1"/>
</dbReference>
<feature type="domain" description="INO80 complex subunit B-like conserved region" evidence="2">
    <location>
        <begin position="268"/>
        <end position="354"/>
    </location>
</feature>
<dbReference type="AlphaFoldDB" id="A0A367YPY6"/>
<feature type="compositionally biased region" description="Polar residues" evidence="1">
    <location>
        <begin position="216"/>
        <end position="225"/>
    </location>
</feature>
<evidence type="ECO:0000313" key="4">
    <source>
        <dbReference type="Proteomes" id="UP000253472"/>
    </source>
</evidence>
<dbReference type="STRING" id="5486.A0A367YPY6"/>
<feature type="compositionally biased region" description="Acidic residues" evidence="1">
    <location>
        <begin position="10"/>
        <end position="27"/>
    </location>
</feature>
<dbReference type="InterPro" id="IPR006880">
    <property type="entry name" value="INO80B_C"/>
</dbReference>
<feature type="compositionally biased region" description="Basic and acidic residues" evidence="1">
    <location>
        <begin position="226"/>
        <end position="237"/>
    </location>
</feature>
<sequence length="358" mass="40937">MVAPPKIVVDSEEEEDEYLDRDVDYDVESSVPPANDIDNFDDEEEDEDELPDEEEDEEEVPDDEEIEDDNYDFNDASDMDDDLELKDEDDESEKSKTPSVPPRKSIKITIKPPKKPTTPTATTTTTATPAAKSSLAQPSTQRTTRKRQVSYYAEDDDEDDDDLEDDYAIAPPKQQPQVAKKLKKATSSRKGSERRSVPQQKYLDPDLVLTDEENEYNPSANTDISKMTERQRSRYANEDDYGTGEFIELDATGKKAKQTAVTQETEEEVALRKAENARKRQDYKNKMLEEEKRDTLNKLLKRRATKSREIINDDEKEGTESLNSVLNKKRRPTLEHDAFVRYVSNTTNLNGNSVLAFK</sequence>
<proteinExistence type="predicted"/>
<feature type="compositionally biased region" description="Low complexity" evidence="1">
    <location>
        <begin position="107"/>
        <end position="132"/>
    </location>
</feature>
<evidence type="ECO:0000259" key="2">
    <source>
        <dbReference type="SMART" id="SM01406"/>
    </source>
</evidence>
<reference evidence="3 4" key="1">
    <citation type="submission" date="2018-06" db="EMBL/GenBank/DDBJ databases">
        <title>Whole genome sequencing of Candida tropicalis (genome annotated by CSBL at Korea University).</title>
        <authorList>
            <person name="Ahn J."/>
        </authorList>
    </citation>
    <scope>NUCLEOTIDE SEQUENCE [LARGE SCALE GENOMIC DNA]</scope>
    <source>
        <strain evidence="3 4">ATCC 20962</strain>
    </source>
</reference>
<feature type="compositionally biased region" description="Basic and acidic residues" evidence="1">
    <location>
        <begin position="269"/>
        <end position="286"/>
    </location>
</feature>
<dbReference type="EMBL" id="QLNQ01000001">
    <property type="protein sequence ID" value="RCK67081.1"/>
    <property type="molecule type" value="Genomic_DNA"/>
</dbReference>
<dbReference type="Pfam" id="PF04795">
    <property type="entry name" value="PAPA-1"/>
    <property type="match status" value="1"/>
</dbReference>
<protein>
    <recommendedName>
        <fullName evidence="2">INO80 complex subunit B-like conserved region domain-containing protein</fullName>
    </recommendedName>
</protein>
<dbReference type="OrthoDB" id="2021186at2759"/>
<dbReference type="GO" id="GO:0031011">
    <property type="term" value="C:Ino80 complex"/>
    <property type="evidence" value="ECO:0007669"/>
    <property type="project" value="InterPro"/>
</dbReference>
<comment type="caution">
    <text evidence="3">The sequence shown here is derived from an EMBL/GenBank/DDBJ whole genome shotgun (WGS) entry which is preliminary data.</text>
</comment>
<name>A0A367YPY6_9ASCO</name>
<dbReference type="Proteomes" id="UP000253472">
    <property type="component" value="Unassembled WGS sequence"/>
</dbReference>
<evidence type="ECO:0000313" key="3">
    <source>
        <dbReference type="EMBL" id="RCK67081.1"/>
    </source>
</evidence>
<feature type="region of interest" description="Disordered" evidence="1">
    <location>
        <begin position="1"/>
        <end position="286"/>
    </location>
</feature>
<organism evidence="3 4">
    <name type="scientific">Candida viswanathii</name>
    <dbReference type="NCBI Taxonomy" id="5486"/>
    <lineage>
        <taxon>Eukaryota</taxon>
        <taxon>Fungi</taxon>
        <taxon>Dikarya</taxon>
        <taxon>Ascomycota</taxon>
        <taxon>Saccharomycotina</taxon>
        <taxon>Pichiomycetes</taxon>
        <taxon>Debaryomycetaceae</taxon>
        <taxon>Candida/Lodderomyces clade</taxon>
        <taxon>Candida</taxon>
    </lineage>
</organism>
<keyword evidence="4" id="KW-1185">Reference proteome</keyword>
<evidence type="ECO:0000256" key="1">
    <source>
        <dbReference type="SAM" id="MobiDB-lite"/>
    </source>
</evidence>
<gene>
    <name evidence="3" type="ORF">Cantr_02621</name>
</gene>
<feature type="compositionally biased region" description="Acidic residues" evidence="1">
    <location>
        <begin position="153"/>
        <end position="167"/>
    </location>
</feature>
<feature type="compositionally biased region" description="Acidic residues" evidence="1">
    <location>
        <begin position="38"/>
        <end position="92"/>
    </location>
</feature>